<feature type="transmembrane region" description="Helical" evidence="1">
    <location>
        <begin position="43"/>
        <end position="60"/>
    </location>
</feature>
<evidence type="ECO:0000313" key="3">
    <source>
        <dbReference type="Proteomes" id="UP000237682"/>
    </source>
</evidence>
<keyword evidence="1" id="KW-1133">Transmembrane helix</keyword>
<name>A0A2S9Q9Q1_9HYPH</name>
<dbReference type="PIRSF" id="PIRSF032162">
    <property type="entry name" value="UCP032162_imp"/>
    <property type="match status" value="1"/>
</dbReference>
<sequence length="178" mass="20440">MQSANPKTSQEASQEAVFEEKAILDEPVFDAVLYPHRSLGPRGFRNLLVVVGCASTLLSIPFYMMGAWPVVGFFGLDVGLLYVMFKLNYRGAKLREHVLLTPIRLLFSRVDPKGRRREWVFNPRWVRLQRDEHEEFGVMRLALVQRGREVEIARFLGASEKGEFADAFTRALNKARRV</sequence>
<dbReference type="EMBL" id="PUEJ01000006">
    <property type="protein sequence ID" value="PRH86076.1"/>
    <property type="molecule type" value="Genomic_DNA"/>
</dbReference>
<feature type="transmembrane region" description="Helical" evidence="1">
    <location>
        <begin position="66"/>
        <end position="85"/>
    </location>
</feature>
<dbReference type="Proteomes" id="UP000237682">
    <property type="component" value="Unassembled WGS sequence"/>
</dbReference>
<dbReference type="OrthoDB" id="9808190at2"/>
<evidence type="ECO:0000256" key="1">
    <source>
        <dbReference type="SAM" id="Phobius"/>
    </source>
</evidence>
<dbReference type="InterPro" id="IPR019253">
    <property type="entry name" value="DUF2244_TM"/>
</dbReference>
<protein>
    <submittedName>
        <fullName evidence="2">DUF2244 domain-containing protein</fullName>
    </submittedName>
</protein>
<organism evidence="2 3">
    <name type="scientific">Labrys okinawensis</name>
    <dbReference type="NCBI Taxonomy" id="346911"/>
    <lineage>
        <taxon>Bacteria</taxon>
        <taxon>Pseudomonadati</taxon>
        <taxon>Pseudomonadota</taxon>
        <taxon>Alphaproteobacteria</taxon>
        <taxon>Hyphomicrobiales</taxon>
        <taxon>Xanthobacteraceae</taxon>
        <taxon>Labrys</taxon>
    </lineage>
</organism>
<dbReference type="AlphaFoldDB" id="A0A2S9Q9Q1"/>
<keyword evidence="1" id="KW-0472">Membrane</keyword>
<gene>
    <name evidence="2" type="ORF">C5L14_17630</name>
</gene>
<accession>A0A2S9Q9Q1</accession>
<keyword evidence="1" id="KW-0812">Transmembrane</keyword>
<dbReference type="InterPro" id="IPR016990">
    <property type="entry name" value="UCP032162_TM"/>
</dbReference>
<comment type="caution">
    <text evidence="2">The sequence shown here is derived from an EMBL/GenBank/DDBJ whole genome shotgun (WGS) entry which is preliminary data.</text>
</comment>
<reference evidence="2 3" key="1">
    <citation type="submission" date="2018-02" db="EMBL/GenBank/DDBJ databases">
        <title>Whole genome sequencing of endophytic bacterium.</title>
        <authorList>
            <person name="Eedara R."/>
            <person name="Podile A.R."/>
        </authorList>
    </citation>
    <scope>NUCLEOTIDE SEQUENCE [LARGE SCALE GENOMIC DNA]</scope>
    <source>
        <strain evidence="2 3">RP1T</strain>
    </source>
</reference>
<keyword evidence="3" id="KW-1185">Reference proteome</keyword>
<proteinExistence type="predicted"/>
<dbReference type="Pfam" id="PF10003">
    <property type="entry name" value="DUF2244"/>
    <property type="match status" value="1"/>
</dbReference>
<evidence type="ECO:0000313" key="2">
    <source>
        <dbReference type="EMBL" id="PRH86076.1"/>
    </source>
</evidence>